<comment type="caution">
    <text evidence="3">The sequence shown here is derived from an EMBL/GenBank/DDBJ whole genome shotgun (WGS) entry which is preliminary data.</text>
</comment>
<feature type="transmembrane region" description="Helical" evidence="1">
    <location>
        <begin position="12"/>
        <end position="30"/>
    </location>
</feature>
<proteinExistence type="predicted"/>
<dbReference type="EMBL" id="VDLU01000002">
    <property type="protein sequence ID" value="TNJ29234.1"/>
    <property type="molecule type" value="Genomic_DNA"/>
</dbReference>
<name>A0A4Z1STM5_GIAMU</name>
<evidence type="ECO:0000313" key="2">
    <source>
        <dbReference type="EMBL" id="TNJ26143.1"/>
    </source>
</evidence>
<protein>
    <submittedName>
        <fullName evidence="3">Uncharacterized protein</fullName>
    </submittedName>
</protein>
<keyword evidence="1" id="KW-0812">Transmembrane</keyword>
<sequence>MDGMAELNEGYLSPIRLLLTVFSAFCAIRGMRRKFRRSSCQSLHETTESVCCELVASIGFITVLTTFHLTGEGLFETLLVLAVALDSANVYKDAEAEIKKEAADAYFTCNLAPKSCTLKHSILVHLAEGAVSVTLCKILAKEADHIAASAYIAAGLALDNYSSGIDLRLTMLSYGIPVLSLHPPYAVWICLLVLFIGMRRRVLEYSGSVLFDDAVAQLPALCANMRGAMKAEERASLTERLLTINSLIITAGNLEDLHSWCVHVLASELECPVFLLTKDRSFFSVGCDATRVRHALHNQSIEELRRSVSSHEVPLLYIPAANPAEVPVQVHVGTYYLLGIFLSHYNARFFMGMAQRVDACMTRRRRFFLDSGRLSRTILMHSKILLEERRASSELLRTFRGPPFALWQRLREPLLTAKKAYSTDAVQHVFQWMGYMAMVYGSFRFDLYYSNYLEIATHQRSPLTLNLLKLYVTGLHGVRCELVCGAQTFRRFGILQALIDARVGDDLLREMTYVEHTIYYLIMSYLSSRLLVQPIQKPIIITITRGALKCRGTAEKLVHSGVDGSFFGGKTRRARISSPLLAHLDETTGDVLILSTHCDLSFRTWYCIDIGAMVDRAYALDATNDFTIPAEETCISPIRRRSLAGIISAGALLHESTILLNSEEVTVKSFFSTVHSLNAIVRFATTSCTIHLPEYLDVRKA</sequence>
<feature type="transmembrane region" description="Helical" evidence="1">
    <location>
        <begin position="174"/>
        <end position="196"/>
    </location>
</feature>
<evidence type="ECO:0000313" key="3">
    <source>
        <dbReference type="EMBL" id="TNJ29234.1"/>
    </source>
</evidence>
<keyword evidence="4" id="KW-1185">Reference proteome</keyword>
<dbReference type="VEuPathDB" id="GiardiaDB:GMRT_11977"/>
<reference evidence="3 4" key="1">
    <citation type="submission" date="2019-05" db="EMBL/GenBank/DDBJ databases">
        <title>The compact genome of Giardia muris reveals important steps in the evolution of intestinal protozoan parasites.</title>
        <authorList>
            <person name="Xu F."/>
            <person name="Jimenez-Gonzalez A."/>
            <person name="Einarsson E."/>
            <person name="Astvaldsson A."/>
            <person name="Peirasmaki D."/>
            <person name="Eckmann L."/>
            <person name="Andersson J.O."/>
            <person name="Svard S.G."/>
            <person name="Jerlstrom-Hultqvist J."/>
        </authorList>
    </citation>
    <scope>NUCLEOTIDE SEQUENCE [LARGE SCALE GENOMIC DNA]</scope>
    <source>
        <strain evidence="3 4">Roberts-Thomson</strain>
    </source>
</reference>
<accession>A0A4Z1STM5</accession>
<evidence type="ECO:0000256" key="1">
    <source>
        <dbReference type="SAM" id="Phobius"/>
    </source>
</evidence>
<dbReference type="VEuPathDB" id="GiardiaDB:GMRT_25127"/>
<dbReference type="EMBL" id="VDLU01000016">
    <property type="protein sequence ID" value="TNJ26143.1"/>
    <property type="molecule type" value="Genomic_DNA"/>
</dbReference>
<evidence type="ECO:0000313" key="4">
    <source>
        <dbReference type="Proteomes" id="UP000315496"/>
    </source>
</evidence>
<keyword evidence="1" id="KW-0472">Membrane</keyword>
<keyword evidence="1" id="KW-1133">Transmembrane helix</keyword>
<dbReference type="Proteomes" id="UP000315496">
    <property type="component" value="Chromosome 2"/>
</dbReference>
<gene>
    <name evidence="3" type="ORF">GMRT_11977</name>
    <name evidence="2" type="ORF">GMRT_25127</name>
</gene>
<dbReference type="AlphaFoldDB" id="A0A4Z1STM5"/>
<organism evidence="3 4">
    <name type="scientific">Giardia muris</name>
    <dbReference type="NCBI Taxonomy" id="5742"/>
    <lineage>
        <taxon>Eukaryota</taxon>
        <taxon>Metamonada</taxon>
        <taxon>Diplomonadida</taxon>
        <taxon>Hexamitidae</taxon>
        <taxon>Giardiinae</taxon>
        <taxon>Giardia</taxon>
    </lineage>
</organism>